<dbReference type="PANTHER" id="PTHR41521:SF4">
    <property type="entry name" value="BLR0684 PROTEIN"/>
    <property type="match status" value="1"/>
</dbReference>
<evidence type="ECO:0000259" key="1">
    <source>
        <dbReference type="Pfam" id="PF07045"/>
    </source>
</evidence>
<gene>
    <name evidence="2" type="ORF">ENE75_13945</name>
</gene>
<protein>
    <submittedName>
        <fullName evidence="2">DUF1330 domain-containing protein</fullName>
    </submittedName>
</protein>
<dbReference type="InterPro" id="IPR011008">
    <property type="entry name" value="Dimeric_a/b-barrel"/>
</dbReference>
<dbReference type="Gene3D" id="3.30.70.100">
    <property type="match status" value="1"/>
</dbReference>
<reference evidence="2 3" key="1">
    <citation type="submission" date="2019-01" db="EMBL/GenBank/DDBJ databases">
        <authorList>
            <person name="Chen W.-M."/>
        </authorList>
    </citation>
    <scope>NUCLEOTIDE SEQUENCE [LARGE SCALE GENOMIC DNA]</scope>
    <source>
        <strain evidence="2 3">ICH-3</strain>
    </source>
</reference>
<feature type="domain" description="DUF1330" evidence="1">
    <location>
        <begin position="4"/>
        <end position="99"/>
    </location>
</feature>
<dbReference type="OrthoDB" id="516779at2"/>
<dbReference type="Pfam" id="PF07045">
    <property type="entry name" value="DUF1330"/>
    <property type="match status" value="1"/>
</dbReference>
<dbReference type="PANTHER" id="PTHR41521">
    <property type="match status" value="1"/>
</dbReference>
<organism evidence="2 3">
    <name type="scientific">Rubrivivax albus</name>
    <dbReference type="NCBI Taxonomy" id="2499835"/>
    <lineage>
        <taxon>Bacteria</taxon>
        <taxon>Pseudomonadati</taxon>
        <taxon>Pseudomonadota</taxon>
        <taxon>Betaproteobacteria</taxon>
        <taxon>Burkholderiales</taxon>
        <taxon>Sphaerotilaceae</taxon>
        <taxon>Rubrivivax</taxon>
    </lineage>
</organism>
<evidence type="ECO:0000313" key="2">
    <source>
        <dbReference type="EMBL" id="RVT50901.1"/>
    </source>
</evidence>
<dbReference type="Proteomes" id="UP000288178">
    <property type="component" value="Unassembled WGS sequence"/>
</dbReference>
<dbReference type="RefSeq" id="WP_128198927.1">
    <property type="nucleotide sequence ID" value="NZ_SACT01000004.1"/>
</dbReference>
<dbReference type="SUPFAM" id="SSF54909">
    <property type="entry name" value="Dimeric alpha+beta barrel"/>
    <property type="match status" value="1"/>
</dbReference>
<dbReference type="InterPro" id="IPR010753">
    <property type="entry name" value="DUF1330"/>
</dbReference>
<sequence length="103" mass="11660">MTAPAYLIVEMDISDPERYRQYMAEAPAVVKAFGGEYLVRGGRHETLEGDWQPHRIALLRFPSFAQAKAFYETSDYATRVKPLRDGATSFFDMVLVEGVDQPV</sequence>
<accession>A0A437JUJ8</accession>
<keyword evidence="3" id="KW-1185">Reference proteome</keyword>
<dbReference type="AlphaFoldDB" id="A0A437JUJ8"/>
<evidence type="ECO:0000313" key="3">
    <source>
        <dbReference type="Proteomes" id="UP000288178"/>
    </source>
</evidence>
<proteinExistence type="predicted"/>
<dbReference type="EMBL" id="SACT01000004">
    <property type="protein sequence ID" value="RVT50901.1"/>
    <property type="molecule type" value="Genomic_DNA"/>
</dbReference>
<comment type="caution">
    <text evidence="2">The sequence shown here is derived from an EMBL/GenBank/DDBJ whole genome shotgun (WGS) entry which is preliminary data.</text>
</comment>
<name>A0A437JUJ8_9BURK</name>